<dbReference type="InterPro" id="IPR051916">
    <property type="entry name" value="GPI-anchor_lipid_remodeler"/>
</dbReference>
<dbReference type="PROSITE" id="PS51257">
    <property type="entry name" value="PROKAR_LIPOPROTEIN"/>
    <property type="match status" value="1"/>
</dbReference>
<feature type="domain" description="Endonuclease/exonuclease/phosphatase" evidence="1">
    <location>
        <begin position="37"/>
        <end position="265"/>
    </location>
</feature>
<evidence type="ECO:0000313" key="3">
    <source>
        <dbReference type="Proteomes" id="UP000679126"/>
    </source>
</evidence>
<dbReference type="InterPro" id="IPR005135">
    <property type="entry name" value="Endo/exonuclease/phosphatase"/>
</dbReference>
<name>A0ABS3YJW2_9BACT</name>
<dbReference type="PANTHER" id="PTHR14859:SF1">
    <property type="entry name" value="PGAP2-INTERACTING PROTEIN"/>
    <property type="match status" value="1"/>
</dbReference>
<dbReference type="EMBL" id="JAGHKP010000004">
    <property type="protein sequence ID" value="MBO9154981.1"/>
    <property type="molecule type" value="Genomic_DNA"/>
</dbReference>
<dbReference type="RefSeq" id="WP_209148090.1">
    <property type="nucleotide sequence ID" value="NZ_JAGHKP010000004.1"/>
</dbReference>
<accession>A0ABS3YJW2</accession>
<sequence length="276" mass="30451">MRKYWLFGALLTLACNKPNQLPPDPGAGAPKPAVKVMTYNIYGARASSGAPADLSAIAKVINDEKPDLVALQEVDVFTQRTGVTVHQARELAALTGMEWFFAKAIDQTGGEYGDAVLSRLPVKSSQRFTLPVTPQLSGEFRSVAMIKVNKDGKDFYFASTHFDHLAQEDNRILQAQELKKIVAKLDLPLIIAGDLNARPESQAMTIVREYLNVGCLQQCPMTFPSDKPDRTIDYILSAPSGKFTVSYYNALTGYIPENKVYASDHRPVVANIKLNW</sequence>
<keyword evidence="2" id="KW-0540">Nuclease</keyword>
<evidence type="ECO:0000313" key="2">
    <source>
        <dbReference type="EMBL" id="MBO9154981.1"/>
    </source>
</evidence>
<organism evidence="2 3">
    <name type="scientific">Chitinophaga chungangae</name>
    <dbReference type="NCBI Taxonomy" id="2821488"/>
    <lineage>
        <taxon>Bacteria</taxon>
        <taxon>Pseudomonadati</taxon>
        <taxon>Bacteroidota</taxon>
        <taxon>Chitinophagia</taxon>
        <taxon>Chitinophagales</taxon>
        <taxon>Chitinophagaceae</taxon>
        <taxon>Chitinophaga</taxon>
    </lineage>
</organism>
<dbReference type="Pfam" id="PF03372">
    <property type="entry name" value="Exo_endo_phos"/>
    <property type="match status" value="1"/>
</dbReference>
<comment type="caution">
    <text evidence="2">The sequence shown here is derived from an EMBL/GenBank/DDBJ whole genome shotgun (WGS) entry which is preliminary data.</text>
</comment>
<proteinExistence type="predicted"/>
<dbReference type="SUPFAM" id="SSF56219">
    <property type="entry name" value="DNase I-like"/>
    <property type="match status" value="1"/>
</dbReference>
<dbReference type="GO" id="GO:0004519">
    <property type="term" value="F:endonuclease activity"/>
    <property type="evidence" value="ECO:0007669"/>
    <property type="project" value="UniProtKB-KW"/>
</dbReference>
<evidence type="ECO:0000259" key="1">
    <source>
        <dbReference type="Pfam" id="PF03372"/>
    </source>
</evidence>
<reference evidence="3" key="1">
    <citation type="submission" date="2021-03" db="EMBL/GenBank/DDBJ databases">
        <title>Assistant Professor.</title>
        <authorList>
            <person name="Huq M.A."/>
        </authorList>
    </citation>
    <scope>NUCLEOTIDE SEQUENCE [LARGE SCALE GENOMIC DNA]</scope>
    <source>
        <strain evidence="3">MAH-28</strain>
    </source>
</reference>
<protein>
    <submittedName>
        <fullName evidence="2">Endonuclease/exonuclease/phosphatase family protein</fullName>
    </submittedName>
</protein>
<dbReference type="InterPro" id="IPR036691">
    <property type="entry name" value="Endo/exonu/phosph_ase_sf"/>
</dbReference>
<gene>
    <name evidence="2" type="ORF">J7I43_22320</name>
</gene>
<dbReference type="Proteomes" id="UP000679126">
    <property type="component" value="Unassembled WGS sequence"/>
</dbReference>
<dbReference type="Gene3D" id="3.60.10.10">
    <property type="entry name" value="Endonuclease/exonuclease/phosphatase"/>
    <property type="match status" value="1"/>
</dbReference>
<keyword evidence="2" id="KW-0255">Endonuclease</keyword>
<keyword evidence="2" id="KW-0378">Hydrolase</keyword>
<keyword evidence="3" id="KW-1185">Reference proteome</keyword>
<dbReference type="PANTHER" id="PTHR14859">
    <property type="entry name" value="CALCOFLUOR WHITE HYPERSENSITIVE PROTEIN PRECURSOR"/>
    <property type="match status" value="1"/>
</dbReference>